<evidence type="ECO:0000256" key="2">
    <source>
        <dbReference type="ARBA" id="ARBA00022793"/>
    </source>
</evidence>
<dbReference type="InterPro" id="IPR008210">
    <property type="entry name" value="PEP_carboxykinase_N"/>
</dbReference>
<keyword evidence="3" id="KW-0418">Kinase</keyword>
<dbReference type="AlphaFoldDB" id="A0A3B0QM34"/>
<keyword evidence="2" id="KW-0210">Decarboxylase</keyword>
<protein>
    <submittedName>
        <fullName evidence="3">Phosphoenolpyruvate carboxykinase [ATP]</fullName>
        <ecNumber evidence="3">4.1.1.49</ecNumber>
    </submittedName>
</protein>
<keyword evidence="3" id="KW-0456">Lyase</keyword>
<reference evidence="3" key="1">
    <citation type="submission" date="2018-06" db="EMBL/GenBank/DDBJ databases">
        <authorList>
            <person name="Zhirakovskaya E."/>
        </authorList>
    </citation>
    <scope>NUCLEOTIDE SEQUENCE</scope>
</reference>
<accession>A0A3B0QM34</accession>
<feature type="non-terminal residue" evidence="3">
    <location>
        <position position="162"/>
    </location>
</feature>
<sequence>MDNKQIAKHSLEEYGIRNATTHWDLPPQKLTKICIENSLGRIADTGALAVDTGEFTGRSPKDRFIVKDDITKDTVWWDGNINIPFDADKFDKLYDKVTDYLSGKELYARDAFACADERYSMNIRIITELPWVNLFAYNMFIRPNEKQLKTFSPEWTILQAPS</sequence>
<keyword evidence="3" id="KW-0670">Pyruvate</keyword>
<keyword evidence="3" id="KW-0808">Transferase</keyword>
<dbReference type="SUPFAM" id="SSF68923">
    <property type="entry name" value="PEP carboxykinase N-terminal domain"/>
    <property type="match status" value="1"/>
</dbReference>
<proteinExistence type="predicted"/>
<organism evidence="3">
    <name type="scientific">hydrothermal vent metagenome</name>
    <dbReference type="NCBI Taxonomy" id="652676"/>
    <lineage>
        <taxon>unclassified sequences</taxon>
        <taxon>metagenomes</taxon>
        <taxon>ecological metagenomes</taxon>
    </lineage>
</organism>
<dbReference type="Pfam" id="PF01293">
    <property type="entry name" value="PEPCK_ATP"/>
    <property type="match status" value="1"/>
</dbReference>
<evidence type="ECO:0000256" key="1">
    <source>
        <dbReference type="ARBA" id="ARBA00022432"/>
    </source>
</evidence>
<dbReference type="GO" id="GO:0005829">
    <property type="term" value="C:cytosol"/>
    <property type="evidence" value="ECO:0007669"/>
    <property type="project" value="TreeGrafter"/>
</dbReference>
<dbReference type="GO" id="GO:0005524">
    <property type="term" value="F:ATP binding"/>
    <property type="evidence" value="ECO:0007669"/>
    <property type="project" value="InterPro"/>
</dbReference>
<dbReference type="GO" id="GO:0004612">
    <property type="term" value="F:phosphoenolpyruvate carboxykinase (ATP) activity"/>
    <property type="evidence" value="ECO:0007669"/>
    <property type="project" value="UniProtKB-EC"/>
</dbReference>
<evidence type="ECO:0000313" key="3">
    <source>
        <dbReference type="EMBL" id="VAV82770.1"/>
    </source>
</evidence>
<dbReference type="GO" id="GO:0016301">
    <property type="term" value="F:kinase activity"/>
    <property type="evidence" value="ECO:0007669"/>
    <property type="project" value="UniProtKB-KW"/>
</dbReference>
<dbReference type="GO" id="GO:0006094">
    <property type="term" value="P:gluconeogenesis"/>
    <property type="evidence" value="ECO:0007669"/>
    <property type="project" value="UniProtKB-KW"/>
</dbReference>
<dbReference type="InterPro" id="IPR001272">
    <property type="entry name" value="PEP_carboxykinase_ATP"/>
</dbReference>
<dbReference type="PANTHER" id="PTHR30031:SF0">
    <property type="entry name" value="PHOSPHOENOLPYRUVATE CARBOXYKINASE (ATP)"/>
    <property type="match status" value="1"/>
</dbReference>
<dbReference type="PANTHER" id="PTHR30031">
    <property type="entry name" value="PHOSPHOENOLPYRUVATE CARBOXYKINASE ATP"/>
    <property type="match status" value="1"/>
</dbReference>
<gene>
    <name evidence="3" type="ORF">MNBD_BACTEROID02-443</name>
</gene>
<dbReference type="Gene3D" id="3.40.449.10">
    <property type="entry name" value="Phosphoenolpyruvate Carboxykinase, domain 1"/>
    <property type="match status" value="1"/>
</dbReference>
<keyword evidence="1" id="KW-0312">Gluconeogenesis</keyword>
<dbReference type="EC" id="4.1.1.49" evidence="3"/>
<name>A0A3B0QM34_9ZZZZ</name>
<dbReference type="EMBL" id="UOEB01000034">
    <property type="protein sequence ID" value="VAV82770.1"/>
    <property type="molecule type" value="Genomic_DNA"/>
</dbReference>